<name>A0A498RGG9_9FIRM</name>
<dbReference type="InterPro" id="IPR004845">
    <property type="entry name" value="T2SS_GspD_CS"/>
</dbReference>
<dbReference type="PRINTS" id="PR00811">
    <property type="entry name" value="BCTERIALGSPD"/>
</dbReference>
<dbReference type="EMBL" id="UPPP01000134">
    <property type="protein sequence ID" value="VBB09900.1"/>
    <property type="molecule type" value="Genomic_DNA"/>
</dbReference>
<evidence type="ECO:0000259" key="5">
    <source>
        <dbReference type="Pfam" id="PF04972"/>
    </source>
</evidence>
<feature type="domain" description="Pilus formation protein N-terminal" evidence="6">
    <location>
        <begin position="28"/>
        <end position="93"/>
    </location>
</feature>
<dbReference type="PROSITE" id="PS00875">
    <property type="entry name" value="T2SP_D"/>
    <property type="match status" value="1"/>
</dbReference>
<dbReference type="PANTHER" id="PTHR30332">
    <property type="entry name" value="PROBABLE GENERAL SECRETION PATHWAY PROTEIN D"/>
    <property type="match status" value="1"/>
</dbReference>
<dbReference type="PANTHER" id="PTHR30332:SF17">
    <property type="entry name" value="TYPE IV PILIATION SYSTEM PROTEIN DR_0774-RELATED"/>
    <property type="match status" value="1"/>
</dbReference>
<dbReference type="Pfam" id="PF00263">
    <property type="entry name" value="Secretin"/>
    <property type="match status" value="1"/>
</dbReference>
<reference evidence="7 8" key="1">
    <citation type="submission" date="2018-06" db="EMBL/GenBank/DDBJ databases">
        <authorList>
            <person name="Strepis N."/>
        </authorList>
    </citation>
    <scope>NUCLEOTIDE SEQUENCE [LARGE SCALE GENOMIC DNA]</scope>
    <source>
        <strain evidence="7">LUCI</strain>
    </source>
</reference>
<protein>
    <submittedName>
        <fullName evidence="7">Bacterial general secretion pathway protein d signature</fullName>
    </submittedName>
</protein>
<sequence>MNKYCFAVILGLVLILNILISPAAAAEGKLVVALNQSRVLNFAGVERVAIANPDIADVMVVSSSEVLLIGKGNGVTTLHVWADGTRFSYLVEVSPDDVPLANEIKNILGYPDIRVSKIGKTVILEGTVNDQYQKARAEKVAGAYADKVVNLLELTRPTQIKIEAKIIEINREKIKNLGIQWGNGGTSSEAFSPGGFFLGQSAANSVVSGNVLGGLGTYSDINAQLNALIKDSLARVLSQPNIVTLSGDKASIMVGGQIPVPVSDQNGQITVEWKDYGIKLNIEPEVNAEGLIHSKVTAEVSSMDWNSPYKIPISKDLSIPPIKMRKAETAIALSSGQTMAIGGLIASDMTKDMYKVPLLGDLPILGQLFRSTSFDRNETELLILLTPTIIDPATYVPQATQKMKDSLTADPWGGTKSGGQNQDTHRG</sequence>
<comment type="similarity">
    <text evidence="1">Belongs to the bacterial secretin family.</text>
</comment>
<evidence type="ECO:0000256" key="1">
    <source>
        <dbReference type="RuleBase" id="RU004003"/>
    </source>
</evidence>
<evidence type="ECO:0000259" key="6">
    <source>
        <dbReference type="Pfam" id="PF13629"/>
    </source>
</evidence>
<dbReference type="Proteomes" id="UP000277811">
    <property type="component" value="Unassembled WGS sequence"/>
</dbReference>
<dbReference type="InterPro" id="IPR004846">
    <property type="entry name" value="T2SS/T3SS_dom"/>
</dbReference>
<feature type="chain" id="PRO_5019753645" evidence="3">
    <location>
        <begin position="26"/>
        <end position="427"/>
    </location>
</feature>
<dbReference type="InterPro" id="IPR001775">
    <property type="entry name" value="GspD/PilQ"/>
</dbReference>
<evidence type="ECO:0000256" key="3">
    <source>
        <dbReference type="SAM" id="SignalP"/>
    </source>
</evidence>
<evidence type="ECO:0000313" key="8">
    <source>
        <dbReference type="Proteomes" id="UP000277811"/>
    </source>
</evidence>
<evidence type="ECO:0000313" key="7">
    <source>
        <dbReference type="EMBL" id="VBB09900.1"/>
    </source>
</evidence>
<organism evidence="7 8">
    <name type="scientific">Lucifera butyrica</name>
    <dbReference type="NCBI Taxonomy" id="1351585"/>
    <lineage>
        <taxon>Bacteria</taxon>
        <taxon>Bacillati</taxon>
        <taxon>Bacillota</taxon>
        <taxon>Negativicutes</taxon>
        <taxon>Veillonellales</taxon>
        <taxon>Veillonellaceae</taxon>
        <taxon>Lucifera</taxon>
    </lineage>
</organism>
<keyword evidence="8" id="KW-1185">Reference proteome</keyword>
<evidence type="ECO:0000259" key="4">
    <source>
        <dbReference type="Pfam" id="PF00263"/>
    </source>
</evidence>
<feature type="signal peptide" evidence="3">
    <location>
        <begin position="1"/>
        <end position="25"/>
    </location>
</feature>
<feature type="compositionally biased region" description="Polar residues" evidence="2">
    <location>
        <begin position="418"/>
        <end position="427"/>
    </location>
</feature>
<dbReference type="OrthoDB" id="9779724at2"/>
<feature type="region of interest" description="Disordered" evidence="2">
    <location>
        <begin position="406"/>
        <end position="427"/>
    </location>
</feature>
<feature type="domain" description="BON" evidence="5">
    <location>
        <begin position="97"/>
        <end position="154"/>
    </location>
</feature>
<keyword evidence="3" id="KW-0732">Signal</keyword>
<dbReference type="Pfam" id="PF04972">
    <property type="entry name" value="BON"/>
    <property type="match status" value="1"/>
</dbReference>
<feature type="domain" description="Type II/III secretion system secretin-like" evidence="4">
    <location>
        <begin position="227"/>
        <end position="391"/>
    </location>
</feature>
<dbReference type="RefSeq" id="WP_122630744.1">
    <property type="nucleotide sequence ID" value="NZ_UPPP01000134.1"/>
</dbReference>
<dbReference type="AlphaFoldDB" id="A0A498RGG9"/>
<dbReference type="GO" id="GO:0015627">
    <property type="term" value="C:type II protein secretion system complex"/>
    <property type="evidence" value="ECO:0007669"/>
    <property type="project" value="TreeGrafter"/>
</dbReference>
<proteinExistence type="inferred from homology"/>
<evidence type="ECO:0000256" key="2">
    <source>
        <dbReference type="SAM" id="MobiDB-lite"/>
    </source>
</evidence>
<dbReference type="InterPro" id="IPR050810">
    <property type="entry name" value="Bact_Secretion_Sys_Channel"/>
</dbReference>
<dbReference type="InterPro" id="IPR032789">
    <property type="entry name" value="T2SS-T3SS_pil_N"/>
</dbReference>
<dbReference type="GO" id="GO:0009306">
    <property type="term" value="P:protein secretion"/>
    <property type="evidence" value="ECO:0007669"/>
    <property type="project" value="InterPro"/>
</dbReference>
<dbReference type="Pfam" id="PF13629">
    <property type="entry name" value="T2SS-T3SS_pil_N"/>
    <property type="match status" value="1"/>
</dbReference>
<dbReference type="InterPro" id="IPR007055">
    <property type="entry name" value="BON_dom"/>
</dbReference>
<accession>A0A498RGG9</accession>
<dbReference type="PRINTS" id="PR01032">
    <property type="entry name" value="PHAGEIV"/>
</dbReference>
<gene>
    <name evidence="7" type="ORF">LUCI_5198</name>
</gene>